<reference evidence="2 3" key="1">
    <citation type="journal article" date="2019" name="Int. J. Syst. Evol. Microbiol.">
        <title>The Global Catalogue of Microorganisms (GCM) 10K type strain sequencing project: providing services to taxonomists for standard genome sequencing and annotation.</title>
        <authorList>
            <consortium name="The Broad Institute Genomics Platform"/>
            <consortium name="The Broad Institute Genome Sequencing Center for Infectious Disease"/>
            <person name="Wu L."/>
            <person name="Ma J."/>
        </authorList>
    </citation>
    <scope>NUCLEOTIDE SEQUENCE [LARGE SCALE GENOMIC DNA]</scope>
    <source>
        <strain evidence="2 3">CGMCC 1.12563</strain>
    </source>
</reference>
<accession>A0ABD6B0Q2</accession>
<keyword evidence="3" id="KW-1185">Reference proteome</keyword>
<comment type="caution">
    <text evidence="2">The sequence shown here is derived from an EMBL/GenBank/DDBJ whole genome shotgun (WGS) entry which is preliminary data.</text>
</comment>
<dbReference type="Proteomes" id="UP001597187">
    <property type="component" value="Unassembled WGS sequence"/>
</dbReference>
<feature type="domain" description="Methyltransferase type 12" evidence="1">
    <location>
        <begin position="62"/>
        <end position="166"/>
    </location>
</feature>
<evidence type="ECO:0000313" key="3">
    <source>
        <dbReference type="Proteomes" id="UP001597187"/>
    </source>
</evidence>
<name>A0ABD6B0Q2_9EURY</name>
<dbReference type="CDD" id="cd02440">
    <property type="entry name" value="AdoMet_MTases"/>
    <property type="match status" value="1"/>
</dbReference>
<dbReference type="RefSeq" id="WP_250875499.1">
    <property type="nucleotide sequence ID" value="NZ_JALXFV010000008.1"/>
</dbReference>
<dbReference type="InterPro" id="IPR029063">
    <property type="entry name" value="SAM-dependent_MTases_sf"/>
</dbReference>
<dbReference type="EC" id="2.1.1.64" evidence="2"/>
<dbReference type="Pfam" id="PF08242">
    <property type="entry name" value="Methyltransf_12"/>
    <property type="match status" value="1"/>
</dbReference>
<dbReference type="SUPFAM" id="SSF53335">
    <property type="entry name" value="S-adenosyl-L-methionine-dependent methyltransferases"/>
    <property type="match status" value="1"/>
</dbReference>
<dbReference type="GO" id="GO:0061542">
    <property type="term" value="F:3-demethylubiquinol 3-O-methyltransferase activity"/>
    <property type="evidence" value="ECO:0007669"/>
    <property type="project" value="UniProtKB-EC"/>
</dbReference>
<sequence length="285" mass="31342">MDDDADGAADDGMALNRAHWEDLAELHPTTEFYDVDGFLDGDSSLTWLEREELGDVDGTSLLHLQCHFGMDTLSWAREGWDVVGLDFSAKAVTTARELASDTGLEDRSQFVEANVYDAVEALEAADASPDDGFDVVFTSYGVLTWLPDIEGWAEVVADTVAPGGTFYVAEIHPFSHVLMDVGLRDGRLHSDWRYFGEHAQTYDVDGSYADAEASVGSTETREWPHPLGDIVTALVDAGLVVEFLHEHEFACFEQVAGMEERDDGFWELPGASLPFLFSLKAHAPE</sequence>
<dbReference type="AlphaFoldDB" id="A0ABD6B0Q2"/>
<dbReference type="Gene3D" id="3.40.50.150">
    <property type="entry name" value="Vaccinia Virus protein VP39"/>
    <property type="match status" value="1"/>
</dbReference>
<proteinExistence type="predicted"/>
<dbReference type="EC" id="2.1.1.222" evidence="2"/>
<dbReference type="InterPro" id="IPR013217">
    <property type="entry name" value="Methyltransf_12"/>
</dbReference>
<organism evidence="2 3">
    <name type="scientific">Halomarina rubra</name>
    <dbReference type="NCBI Taxonomy" id="2071873"/>
    <lineage>
        <taxon>Archaea</taxon>
        <taxon>Methanobacteriati</taxon>
        <taxon>Methanobacteriota</taxon>
        <taxon>Stenosarchaea group</taxon>
        <taxon>Halobacteria</taxon>
        <taxon>Halobacteriales</taxon>
        <taxon>Natronomonadaceae</taxon>
        <taxon>Halomarina</taxon>
    </lineage>
</organism>
<dbReference type="PANTHER" id="PTHR43464">
    <property type="entry name" value="METHYLTRANSFERASE"/>
    <property type="match status" value="1"/>
</dbReference>
<dbReference type="GO" id="GO:0102208">
    <property type="term" value="F:2-polyprenyl-6-hydroxyphenol methylase activity"/>
    <property type="evidence" value="ECO:0007669"/>
    <property type="project" value="UniProtKB-EC"/>
</dbReference>
<evidence type="ECO:0000259" key="1">
    <source>
        <dbReference type="Pfam" id="PF08242"/>
    </source>
</evidence>
<dbReference type="GO" id="GO:0032259">
    <property type="term" value="P:methylation"/>
    <property type="evidence" value="ECO:0007669"/>
    <property type="project" value="UniProtKB-KW"/>
</dbReference>
<keyword evidence="2" id="KW-0489">Methyltransferase</keyword>
<protein>
    <submittedName>
        <fullName evidence="2">Class I SAM-dependent methyltransferase</fullName>
        <ecNumber evidence="2">2.1.1.222</ecNumber>
        <ecNumber evidence="2">2.1.1.64</ecNumber>
    </submittedName>
</protein>
<dbReference type="PANTHER" id="PTHR43464:SF82">
    <property type="entry name" value="METHYLTRANSFERASE DOMAIN-CONTAINING PROTEIN"/>
    <property type="match status" value="1"/>
</dbReference>
<gene>
    <name evidence="2" type="ORF">ACFSBT_20100</name>
</gene>
<dbReference type="EMBL" id="JBHUDC010000008">
    <property type="protein sequence ID" value="MFD1515587.1"/>
    <property type="molecule type" value="Genomic_DNA"/>
</dbReference>
<keyword evidence="2" id="KW-0808">Transferase</keyword>
<evidence type="ECO:0000313" key="2">
    <source>
        <dbReference type="EMBL" id="MFD1515587.1"/>
    </source>
</evidence>